<feature type="compositionally biased region" description="Polar residues" evidence="1">
    <location>
        <begin position="311"/>
        <end position="320"/>
    </location>
</feature>
<dbReference type="PANTHER" id="PTHR34660:SF9">
    <property type="entry name" value="DNA BINDING PROTEIN"/>
    <property type="match status" value="1"/>
</dbReference>
<accession>A0A540LGY6</accession>
<feature type="compositionally biased region" description="Basic and acidic residues" evidence="1">
    <location>
        <begin position="119"/>
        <end position="133"/>
    </location>
</feature>
<gene>
    <name evidence="2" type="ORF">C1H46_028654</name>
</gene>
<feature type="compositionally biased region" description="Basic and acidic residues" evidence="1">
    <location>
        <begin position="16"/>
        <end position="36"/>
    </location>
</feature>
<feature type="compositionally biased region" description="Basic and acidic residues" evidence="1">
    <location>
        <begin position="147"/>
        <end position="159"/>
    </location>
</feature>
<feature type="compositionally biased region" description="Polar residues" evidence="1">
    <location>
        <begin position="107"/>
        <end position="118"/>
    </location>
</feature>
<sequence>MSRCFPYPPPGYVRKGIHDEPLIDSIKLQREDEKAKKEKKREKKQEKKEKKARENGEPENKKHSQKKRHKDERHQEDKKGTDHGKKRKHETEYLDKSGLTEEHEQPVGSQNSSDSTVDSNKRQKQESSPDGRHNSASILRIRLPLQRHKDPELLPREEQPCQFPLKTHKDPVVLSREKQPCQLPLQNHKDRVVLPKEEQPCRLSLQRNKDPEALPSPEQPCRLSLQRQKGAEVLPSPEQPSRLSFQRPKGPDALPSQEQPSWLSLQRPKGPEVLPSQGHPCSSSGRTDNAFVEGLQEPAPKQGMDEGRHPCSTSGNASNEHSSRRGKEKHRKSGGGSFPSQYRELIENWVQPPLSQCLPVDIDDEGWFEAKTKWNCGVEKPTVVSDSLSYSDATSWPCARLFPESDICALPYTVPF</sequence>
<dbReference type="AlphaFoldDB" id="A0A540LGY6"/>
<reference evidence="2 3" key="1">
    <citation type="journal article" date="2019" name="G3 (Bethesda)">
        <title>Sequencing of a Wild Apple (Malus baccata) Genome Unravels the Differences Between Cultivated and Wild Apple Species Regarding Disease Resistance and Cold Tolerance.</title>
        <authorList>
            <person name="Chen X."/>
        </authorList>
    </citation>
    <scope>NUCLEOTIDE SEQUENCE [LARGE SCALE GENOMIC DNA]</scope>
    <source>
        <strain evidence="3">cv. Shandingzi</strain>
        <tissue evidence="2">Leaves</tissue>
    </source>
</reference>
<protein>
    <submittedName>
        <fullName evidence="2">Uncharacterized protein</fullName>
    </submittedName>
</protein>
<feature type="compositionally biased region" description="Basic and acidic residues" evidence="1">
    <location>
        <begin position="43"/>
        <end position="62"/>
    </location>
</feature>
<name>A0A540LGY6_MALBA</name>
<comment type="caution">
    <text evidence="2">The sequence shown here is derived from an EMBL/GenBank/DDBJ whole genome shotgun (WGS) entry which is preliminary data.</text>
</comment>
<dbReference type="EMBL" id="VIEB01000587">
    <property type="protein sequence ID" value="TQD85738.1"/>
    <property type="molecule type" value="Genomic_DNA"/>
</dbReference>
<dbReference type="STRING" id="106549.A0A540LGY6"/>
<evidence type="ECO:0000313" key="2">
    <source>
        <dbReference type="EMBL" id="TQD85738.1"/>
    </source>
</evidence>
<proteinExistence type="predicted"/>
<evidence type="ECO:0000256" key="1">
    <source>
        <dbReference type="SAM" id="MobiDB-lite"/>
    </source>
</evidence>
<dbReference type="Proteomes" id="UP000315295">
    <property type="component" value="Unassembled WGS sequence"/>
</dbReference>
<evidence type="ECO:0000313" key="3">
    <source>
        <dbReference type="Proteomes" id="UP000315295"/>
    </source>
</evidence>
<organism evidence="2 3">
    <name type="scientific">Malus baccata</name>
    <name type="common">Siberian crab apple</name>
    <name type="synonym">Pyrus baccata</name>
    <dbReference type="NCBI Taxonomy" id="106549"/>
    <lineage>
        <taxon>Eukaryota</taxon>
        <taxon>Viridiplantae</taxon>
        <taxon>Streptophyta</taxon>
        <taxon>Embryophyta</taxon>
        <taxon>Tracheophyta</taxon>
        <taxon>Spermatophyta</taxon>
        <taxon>Magnoliopsida</taxon>
        <taxon>eudicotyledons</taxon>
        <taxon>Gunneridae</taxon>
        <taxon>Pentapetalae</taxon>
        <taxon>rosids</taxon>
        <taxon>fabids</taxon>
        <taxon>Rosales</taxon>
        <taxon>Rosaceae</taxon>
        <taxon>Amygdaloideae</taxon>
        <taxon>Maleae</taxon>
        <taxon>Malus</taxon>
    </lineage>
</organism>
<feature type="region of interest" description="Disordered" evidence="1">
    <location>
        <begin position="195"/>
        <end position="339"/>
    </location>
</feature>
<keyword evidence="3" id="KW-1185">Reference proteome</keyword>
<feature type="compositionally biased region" description="Pro residues" evidence="1">
    <location>
        <begin position="1"/>
        <end position="11"/>
    </location>
</feature>
<dbReference type="PANTHER" id="PTHR34660">
    <property type="entry name" value="MYB-LIKE PROTEIN X"/>
    <property type="match status" value="1"/>
</dbReference>
<feature type="compositionally biased region" description="Basic residues" evidence="1">
    <location>
        <begin position="324"/>
        <end position="333"/>
    </location>
</feature>
<feature type="region of interest" description="Disordered" evidence="1">
    <location>
        <begin position="1"/>
        <end position="171"/>
    </location>
</feature>
<feature type="compositionally biased region" description="Basic and acidic residues" evidence="1">
    <location>
        <begin position="72"/>
        <end position="105"/>
    </location>
</feature>